<comment type="caution">
    <text evidence="2">The sequence shown here is derived from an EMBL/GenBank/DDBJ whole genome shotgun (WGS) entry which is preliminary data.</text>
</comment>
<feature type="transmembrane region" description="Helical" evidence="1">
    <location>
        <begin position="335"/>
        <end position="352"/>
    </location>
</feature>
<protein>
    <submittedName>
        <fullName evidence="2">Uncharacterized protein</fullName>
    </submittedName>
</protein>
<feature type="transmembrane region" description="Helical" evidence="1">
    <location>
        <begin position="385"/>
        <end position="404"/>
    </location>
</feature>
<feature type="transmembrane region" description="Helical" evidence="1">
    <location>
        <begin position="424"/>
        <end position="445"/>
    </location>
</feature>
<gene>
    <name evidence="2" type="ORF">ACFPOE_21495</name>
</gene>
<proteinExistence type="predicted"/>
<evidence type="ECO:0000313" key="2">
    <source>
        <dbReference type="EMBL" id="MFC5500132.1"/>
    </source>
</evidence>
<dbReference type="SUPFAM" id="SSF63829">
    <property type="entry name" value="Calcium-dependent phosphotriesterase"/>
    <property type="match status" value="1"/>
</dbReference>
<evidence type="ECO:0000256" key="1">
    <source>
        <dbReference type="SAM" id="Phobius"/>
    </source>
</evidence>
<reference evidence="3" key="1">
    <citation type="journal article" date="2019" name="Int. J. Syst. Evol. Microbiol.">
        <title>The Global Catalogue of Microorganisms (GCM) 10K type strain sequencing project: providing services to taxonomists for standard genome sequencing and annotation.</title>
        <authorList>
            <consortium name="The Broad Institute Genomics Platform"/>
            <consortium name="The Broad Institute Genome Sequencing Center for Infectious Disease"/>
            <person name="Wu L."/>
            <person name="Ma J."/>
        </authorList>
    </citation>
    <scope>NUCLEOTIDE SEQUENCE [LARGE SCALE GENOMIC DNA]</scope>
    <source>
        <strain evidence="3">CCUG 57401</strain>
    </source>
</reference>
<keyword evidence="1" id="KW-1133">Transmembrane helix</keyword>
<dbReference type="Proteomes" id="UP001596037">
    <property type="component" value="Unassembled WGS sequence"/>
</dbReference>
<feature type="transmembrane region" description="Helical" evidence="1">
    <location>
        <begin position="631"/>
        <end position="653"/>
    </location>
</feature>
<sequence length="695" mass="76583">MRTHLSAAAWRGIAVALLALALAAIGAMHYASQRMIAIQGPGAMQAMGDQALWLSVNEELWVLDAAGSRIARKTAADLGLAAAVSNIVPAPDGQALLTSREDTSWQVVKRADLSRVRTIRPKWPPQFEGHASGAIHVAVSPQWDIAVATGGGHAVLLFDGEGNFKGRTAPGLYRFTNGLWHSPEGWWTTDTNSFKLRLLDTRTLALKQTIDLRDTTLPYAFLGELAASGGAPQALTQQPPVATVSRVGALMEPGHVVDIFPDGSQAVYNREPIAVVRDIAWFNGDLLVIDGAKYQLARYSARREELPRFGDPAVNAELDAMLERRQYWSQLSSRYVFLPAATLLLLGMAAYGRSKTVARQQVIAQRPPYLVGTPAITRGQAAWQWAWVVALPYLLRLAFVFAVLSWWPRFALPRLAAAGLVHGFWGALLSKWLLLWLPLVAWMALERRRHDMLSANPAREAILNRRAVAWLGRYDDFDAIALPNEQPRETVLLLGWRPRWLLVTNQRLLLFAASPRERRLVSQWPRNSVAEVARQAPPADRWLTRWRRRWLHRRVNLYVRFKDGSVLQGFAASQVAARRVLQLLEALTAAGRARAVAPAARQSGRRWHEVIASAALPGLGQLLQDRFASGAVLLTAAGLLLMGVVGPVLWAASGPKMDVSPAARLAGALWWLLLAGTAALDAWYFSAARRRRAAA</sequence>
<feature type="transmembrane region" description="Helical" evidence="1">
    <location>
        <begin position="665"/>
        <end position="685"/>
    </location>
</feature>
<organism evidence="2 3">
    <name type="scientific">Caenimonas terrae</name>
    <dbReference type="NCBI Taxonomy" id="696074"/>
    <lineage>
        <taxon>Bacteria</taxon>
        <taxon>Pseudomonadati</taxon>
        <taxon>Pseudomonadota</taxon>
        <taxon>Betaproteobacteria</taxon>
        <taxon>Burkholderiales</taxon>
        <taxon>Comamonadaceae</taxon>
        <taxon>Caenimonas</taxon>
    </lineage>
</organism>
<accession>A0ABW0NLW7</accession>
<keyword evidence="1" id="KW-0472">Membrane</keyword>
<keyword evidence="3" id="KW-1185">Reference proteome</keyword>
<keyword evidence="1" id="KW-0812">Transmembrane</keyword>
<name>A0ABW0NLW7_9BURK</name>
<dbReference type="EMBL" id="JBHSMF010000010">
    <property type="protein sequence ID" value="MFC5500132.1"/>
    <property type="molecule type" value="Genomic_DNA"/>
</dbReference>
<dbReference type="RefSeq" id="WP_376852374.1">
    <property type="nucleotide sequence ID" value="NZ_JBHSMF010000010.1"/>
</dbReference>
<evidence type="ECO:0000313" key="3">
    <source>
        <dbReference type="Proteomes" id="UP001596037"/>
    </source>
</evidence>